<sequence length="140" mass="14646">MTDPIASAAASAPPPEVAGPGAAQQLQQGAGNPRFDPGDTRMFANMMQGVQAPPPALAGPSAIGDAARSLAAQFSGNVRSYEEMRHSMLESIDLSDPIKTMFVMTDHAMEAHMMFAKMHISTGLASAATSLFGTLLKNQQ</sequence>
<dbReference type="RefSeq" id="WP_309903946.1">
    <property type="nucleotide sequence ID" value="NZ_JAVDRF010000007.1"/>
</dbReference>
<name>A0ABU1NH72_9BURK</name>
<organism evidence="2 3">
    <name type="scientific">Variovorax soli</name>
    <dbReference type="NCBI Taxonomy" id="376815"/>
    <lineage>
        <taxon>Bacteria</taxon>
        <taxon>Pseudomonadati</taxon>
        <taxon>Pseudomonadota</taxon>
        <taxon>Betaproteobacteria</taxon>
        <taxon>Burkholderiales</taxon>
        <taxon>Comamonadaceae</taxon>
        <taxon>Variovorax</taxon>
    </lineage>
</organism>
<evidence type="ECO:0000313" key="2">
    <source>
        <dbReference type="EMBL" id="MDR6537771.1"/>
    </source>
</evidence>
<evidence type="ECO:0008006" key="4">
    <source>
        <dbReference type="Google" id="ProtNLM"/>
    </source>
</evidence>
<proteinExistence type="predicted"/>
<feature type="compositionally biased region" description="Low complexity" evidence="1">
    <location>
        <begin position="18"/>
        <end position="31"/>
    </location>
</feature>
<dbReference type="Proteomes" id="UP001184230">
    <property type="component" value="Unassembled WGS sequence"/>
</dbReference>
<gene>
    <name evidence="2" type="ORF">J2739_003552</name>
</gene>
<evidence type="ECO:0000256" key="1">
    <source>
        <dbReference type="SAM" id="MobiDB-lite"/>
    </source>
</evidence>
<accession>A0ABU1NH72</accession>
<protein>
    <recommendedName>
        <fullName evidence="4">Type III secretion inner rod protein HrpB2</fullName>
    </recommendedName>
</protein>
<keyword evidence="3" id="KW-1185">Reference proteome</keyword>
<evidence type="ECO:0000313" key="3">
    <source>
        <dbReference type="Proteomes" id="UP001184230"/>
    </source>
</evidence>
<dbReference type="EMBL" id="JAVDRF010000007">
    <property type="protein sequence ID" value="MDR6537771.1"/>
    <property type="molecule type" value="Genomic_DNA"/>
</dbReference>
<feature type="region of interest" description="Disordered" evidence="1">
    <location>
        <begin position="1"/>
        <end position="39"/>
    </location>
</feature>
<feature type="compositionally biased region" description="Low complexity" evidence="1">
    <location>
        <begin position="1"/>
        <end position="11"/>
    </location>
</feature>
<reference evidence="2 3" key="1">
    <citation type="submission" date="2023-07" db="EMBL/GenBank/DDBJ databases">
        <title>Sorghum-associated microbial communities from plants grown in Nebraska, USA.</title>
        <authorList>
            <person name="Schachtman D."/>
        </authorList>
    </citation>
    <scope>NUCLEOTIDE SEQUENCE [LARGE SCALE GENOMIC DNA]</scope>
    <source>
        <strain evidence="2 3">DS1781</strain>
    </source>
</reference>
<comment type="caution">
    <text evidence="2">The sequence shown here is derived from an EMBL/GenBank/DDBJ whole genome shotgun (WGS) entry which is preliminary data.</text>
</comment>